<keyword evidence="2" id="KW-1185">Reference proteome</keyword>
<evidence type="ECO:0000313" key="1">
    <source>
        <dbReference type="EMBL" id="GJT61637.1"/>
    </source>
</evidence>
<sequence length="292" mass="32907">MASDGSDQDARYALSKLLQRGTVTEYESEFLMLIKRVTGISKSLLKSFYISGLKPLLQCALLRLAPTTLEEAFSIARIMEARFETIAGKKLNIEEKIDIVLSWPREEAPPEIKGSLDADEDIGVDAWIENDISCTSCYIHVFVLVLAQEARFTDLQLWELLRTNPSTLGEAFFRAPITEARFDDEINQAVDTIAGDQEDHDVKDKQEVKKVDDQEIENIKDEEGKNVEDHQVFEGDDNTNNDDVGYIEDEPGFLAHKIDYPNDNDARDQASELETKVLKDGKQDDVKVVGCD</sequence>
<evidence type="ECO:0000313" key="2">
    <source>
        <dbReference type="Proteomes" id="UP001151760"/>
    </source>
</evidence>
<gene>
    <name evidence="1" type="ORF">Tco_1005170</name>
</gene>
<reference evidence="1" key="1">
    <citation type="journal article" date="2022" name="Int. J. Mol. Sci.">
        <title>Draft Genome of Tanacetum Coccineum: Genomic Comparison of Closely Related Tanacetum-Family Plants.</title>
        <authorList>
            <person name="Yamashiro T."/>
            <person name="Shiraishi A."/>
            <person name="Nakayama K."/>
            <person name="Satake H."/>
        </authorList>
    </citation>
    <scope>NUCLEOTIDE SEQUENCE</scope>
</reference>
<accession>A0ABQ5FEE8</accession>
<protein>
    <recommendedName>
        <fullName evidence="3">Retrotransposon gag domain-containing protein</fullName>
    </recommendedName>
</protein>
<organism evidence="1 2">
    <name type="scientific">Tanacetum coccineum</name>
    <dbReference type="NCBI Taxonomy" id="301880"/>
    <lineage>
        <taxon>Eukaryota</taxon>
        <taxon>Viridiplantae</taxon>
        <taxon>Streptophyta</taxon>
        <taxon>Embryophyta</taxon>
        <taxon>Tracheophyta</taxon>
        <taxon>Spermatophyta</taxon>
        <taxon>Magnoliopsida</taxon>
        <taxon>eudicotyledons</taxon>
        <taxon>Gunneridae</taxon>
        <taxon>Pentapetalae</taxon>
        <taxon>asterids</taxon>
        <taxon>campanulids</taxon>
        <taxon>Asterales</taxon>
        <taxon>Asteraceae</taxon>
        <taxon>Asteroideae</taxon>
        <taxon>Anthemideae</taxon>
        <taxon>Anthemidinae</taxon>
        <taxon>Tanacetum</taxon>
    </lineage>
</organism>
<evidence type="ECO:0008006" key="3">
    <source>
        <dbReference type="Google" id="ProtNLM"/>
    </source>
</evidence>
<dbReference type="Proteomes" id="UP001151760">
    <property type="component" value="Unassembled WGS sequence"/>
</dbReference>
<dbReference type="EMBL" id="BQNB010017306">
    <property type="protein sequence ID" value="GJT61637.1"/>
    <property type="molecule type" value="Genomic_DNA"/>
</dbReference>
<comment type="caution">
    <text evidence="1">The sequence shown here is derived from an EMBL/GenBank/DDBJ whole genome shotgun (WGS) entry which is preliminary data.</text>
</comment>
<name>A0ABQ5FEE8_9ASTR</name>
<proteinExistence type="predicted"/>
<reference evidence="1" key="2">
    <citation type="submission" date="2022-01" db="EMBL/GenBank/DDBJ databases">
        <authorList>
            <person name="Yamashiro T."/>
            <person name="Shiraishi A."/>
            <person name="Satake H."/>
            <person name="Nakayama K."/>
        </authorList>
    </citation>
    <scope>NUCLEOTIDE SEQUENCE</scope>
</reference>